<accession>A0A4C2A3J9</accession>
<reference evidence="1 2" key="1">
    <citation type="journal article" date="2019" name="Commun. Biol.">
        <title>The bagworm genome reveals a unique fibroin gene that provides high tensile strength.</title>
        <authorList>
            <person name="Kono N."/>
            <person name="Nakamura H."/>
            <person name="Ohtoshi R."/>
            <person name="Tomita M."/>
            <person name="Numata K."/>
            <person name="Arakawa K."/>
        </authorList>
    </citation>
    <scope>NUCLEOTIDE SEQUENCE [LARGE SCALE GENOMIC DNA]</scope>
</reference>
<gene>
    <name evidence="1" type="ORF">EVAR_59357_1</name>
</gene>
<organism evidence="1 2">
    <name type="scientific">Eumeta variegata</name>
    <name type="common">Bagworm moth</name>
    <name type="synonym">Eumeta japonica</name>
    <dbReference type="NCBI Taxonomy" id="151549"/>
    <lineage>
        <taxon>Eukaryota</taxon>
        <taxon>Metazoa</taxon>
        <taxon>Ecdysozoa</taxon>
        <taxon>Arthropoda</taxon>
        <taxon>Hexapoda</taxon>
        <taxon>Insecta</taxon>
        <taxon>Pterygota</taxon>
        <taxon>Neoptera</taxon>
        <taxon>Endopterygota</taxon>
        <taxon>Lepidoptera</taxon>
        <taxon>Glossata</taxon>
        <taxon>Ditrysia</taxon>
        <taxon>Tineoidea</taxon>
        <taxon>Psychidae</taxon>
        <taxon>Oiketicinae</taxon>
        <taxon>Eumeta</taxon>
    </lineage>
</organism>
<dbReference type="AlphaFoldDB" id="A0A4C2A3J9"/>
<evidence type="ECO:0000313" key="1">
    <source>
        <dbReference type="EMBL" id="GBP93814.1"/>
    </source>
</evidence>
<dbReference type="Proteomes" id="UP000299102">
    <property type="component" value="Unassembled WGS sequence"/>
</dbReference>
<keyword evidence="2" id="KW-1185">Reference proteome</keyword>
<name>A0A4C2A3J9_EUMVA</name>
<comment type="caution">
    <text evidence="1">The sequence shown here is derived from an EMBL/GenBank/DDBJ whole genome shotgun (WGS) entry which is preliminary data.</text>
</comment>
<evidence type="ECO:0000313" key="2">
    <source>
        <dbReference type="Proteomes" id="UP000299102"/>
    </source>
</evidence>
<proteinExistence type="predicted"/>
<protein>
    <submittedName>
        <fullName evidence="1">Uncharacterized protein</fullName>
    </submittedName>
</protein>
<sequence>MYSEVTKEKIRSAGLRSDGKITLRFKADVRDSPLTYCAEAREVLPRPLNHAANSTVESHLTCLIGAPRQTPPAPATLTS</sequence>
<dbReference type="EMBL" id="BGZK01002421">
    <property type="protein sequence ID" value="GBP93814.1"/>
    <property type="molecule type" value="Genomic_DNA"/>
</dbReference>